<dbReference type="RefSeq" id="WP_143556853.1">
    <property type="nucleotide sequence ID" value="NZ_PDJD01000001.1"/>
</dbReference>
<reference evidence="2 3" key="1">
    <citation type="submission" date="2017-10" db="EMBL/GenBank/DDBJ databases">
        <title>Sequencing the genomes of 1000 actinobacteria strains.</title>
        <authorList>
            <person name="Klenk H.-P."/>
        </authorList>
    </citation>
    <scope>NUCLEOTIDE SEQUENCE [LARGE SCALE GENOMIC DNA]</scope>
    <source>
        <strain evidence="2 3">DSM 21801</strain>
    </source>
</reference>
<organism evidence="2 3">
    <name type="scientific">Serinibacter salmoneus</name>
    <dbReference type="NCBI Taxonomy" id="556530"/>
    <lineage>
        <taxon>Bacteria</taxon>
        <taxon>Bacillati</taxon>
        <taxon>Actinomycetota</taxon>
        <taxon>Actinomycetes</taxon>
        <taxon>Micrococcales</taxon>
        <taxon>Beutenbergiaceae</taxon>
        <taxon>Serinibacter</taxon>
    </lineage>
</organism>
<evidence type="ECO:0000313" key="2">
    <source>
        <dbReference type="EMBL" id="PFG19193.1"/>
    </source>
</evidence>
<evidence type="ECO:0000313" key="3">
    <source>
        <dbReference type="Proteomes" id="UP000224915"/>
    </source>
</evidence>
<comment type="caution">
    <text evidence="2">The sequence shown here is derived from an EMBL/GenBank/DDBJ whole genome shotgun (WGS) entry which is preliminary data.</text>
</comment>
<evidence type="ECO:0000256" key="1">
    <source>
        <dbReference type="SAM" id="MobiDB-lite"/>
    </source>
</evidence>
<gene>
    <name evidence="2" type="ORF">ATL40_0750</name>
</gene>
<dbReference type="AlphaFoldDB" id="A0A2A9CXR4"/>
<feature type="region of interest" description="Disordered" evidence="1">
    <location>
        <begin position="1"/>
        <end position="21"/>
    </location>
</feature>
<protein>
    <submittedName>
        <fullName evidence="2">Uncharacterized protein</fullName>
    </submittedName>
</protein>
<keyword evidence="3" id="KW-1185">Reference proteome</keyword>
<accession>A0A2A9CXR4</accession>
<dbReference type="EMBL" id="PDJD01000001">
    <property type="protein sequence ID" value="PFG19193.1"/>
    <property type="molecule type" value="Genomic_DNA"/>
</dbReference>
<name>A0A2A9CXR4_9MICO</name>
<feature type="compositionally biased region" description="Polar residues" evidence="1">
    <location>
        <begin position="1"/>
        <end position="10"/>
    </location>
</feature>
<sequence>MSTDTTQPTVSDDVWGPQDDQPIPYALTDEGKISVWLDALDVLPRPVLRWWASREGADL</sequence>
<proteinExistence type="predicted"/>
<dbReference type="Proteomes" id="UP000224915">
    <property type="component" value="Unassembled WGS sequence"/>
</dbReference>